<gene>
    <name evidence="8" type="ORF">A9F13_06g03894</name>
</gene>
<comment type="caution">
    <text evidence="8">The sequence shown here is derived from an EMBL/GenBank/DDBJ whole genome shotgun (WGS) entry which is preliminary data.</text>
</comment>
<dbReference type="GO" id="GO:0180047">
    <property type="term" value="P:dolichol phosphate mannose biosynthetic process"/>
    <property type="evidence" value="ECO:0007669"/>
    <property type="project" value="InterPro"/>
</dbReference>
<evidence type="ECO:0000313" key="8">
    <source>
        <dbReference type="EMBL" id="OVF09223.1"/>
    </source>
</evidence>
<evidence type="ECO:0000256" key="3">
    <source>
        <dbReference type="ARBA" id="ARBA00022692"/>
    </source>
</evidence>
<dbReference type="GO" id="GO:0033185">
    <property type="term" value="C:dolichol-phosphate-mannose synthase complex"/>
    <property type="evidence" value="ECO:0007669"/>
    <property type="project" value="TreeGrafter"/>
</dbReference>
<accession>A0AA91Q202</accession>
<comment type="subcellular location">
    <subcellularLocation>
        <location evidence="1 7">Endoplasmic reticulum membrane</location>
        <topology evidence="1 7">Multi-pass membrane protein</topology>
    </subcellularLocation>
</comment>
<dbReference type="GO" id="GO:0030234">
    <property type="term" value="F:enzyme regulator activity"/>
    <property type="evidence" value="ECO:0007669"/>
    <property type="project" value="UniProtKB-UniRule"/>
</dbReference>
<evidence type="ECO:0000313" key="9">
    <source>
        <dbReference type="Proteomes" id="UP000195602"/>
    </source>
</evidence>
<evidence type="ECO:0000256" key="1">
    <source>
        <dbReference type="ARBA" id="ARBA00004477"/>
    </source>
</evidence>
<dbReference type="Proteomes" id="UP000195602">
    <property type="component" value="Unassembled WGS sequence"/>
</dbReference>
<comment type="pathway">
    <text evidence="7">Protein modification; protein glycosylation.</text>
</comment>
<dbReference type="GO" id="GO:0005840">
    <property type="term" value="C:ribosome"/>
    <property type="evidence" value="ECO:0007669"/>
    <property type="project" value="UniProtKB-KW"/>
</dbReference>
<keyword evidence="8" id="KW-0687">Ribonucleoprotein</keyword>
<dbReference type="KEGG" id="clus:A9F13_06g03894"/>
<keyword evidence="4 7" id="KW-0256">Endoplasmic reticulum</keyword>
<sequence>MSCDKLVGLGMLTVATVVFIYYSVWVLVLPFVETDSLLQNLFPPRDYAIKLPLILLVSAVFAVTAFIGNVIIKNAQKEKLKKSKKAN</sequence>
<evidence type="ECO:0000256" key="5">
    <source>
        <dbReference type="ARBA" id="ARBA00022989"/>
    </source>
</evidence>
<evidence type="ECO:0000256" key="7">
    <source>
        <dbReference type="RuleBase" id="RU365084"/>
    </source>
</evidence>
<dbReference type="GO" id="GO:0005789">
    <property type="term" value="C:endoplasmic reticulum membrane"/>
    <property type="evidence" value="ECO:0007669"/>
    <property type="project" value="UniProtKB-SubCell"/>
</dbReference>
<evidence type="ECO:0000256" key="6">
    <source>
        <dbReference type="ARBA" id="ARBA00023136"/>
    </source>
</evidence>
<dbReference type="AlphaFoldDB" id="A0AA91Q202"/>
<proteinExistence type="inferred from homology"/>
<keyword evidence="6 7" id="KW-0472">Membrane</keyword>
<feature type="transmembrane region" description="Helical" evidence="7">
    <location>
        <begin position="7"/>
        <end position="31"/>
    </location>
</feature>
<feature type="transmembrane region" description="Helical" evidence="7">
    <location>
        <begin position="51"/>
        <end position="72"/>
    </location>
</feature>
<dbReference type="EMBL" id="LYUB02000006">
    <property type="protein sequence ID" value="OVF09223.1"/>
    <property type="molecule type" value="Genomic_DNA"/>
</dbReference>
<dbReference type="GO" id="GO:0006506">
    <property type="term" value="P:GPI anchor biosynthetic process"/>
    <property type="evidence" value="ECO:0007669"/>
    <property type="project" value="TreeGrafter"/>
</dbReference>
<comment type="subunit">
    <text evidence="7">Component of the dolichol-phosphate mannose (DPM) synthase complex.</text>
</comment>
<comment type="similarity">
    <text evidence="2 7">Belongs to the DPM2 family.</text>
</comment>
<evidence type="ECO:0000256" key="4">
    <source>
        <dbReference type="ARBA" id="ARBA00022824"/>
    </source>
</evidence>
<reference evidence="8 9" key="1">
    <citation type="submission" date="2017-04" db="EMBL/GenBank/DDBJ databases">
        <title>Draft genome of the yeast Clavispora lusitaniae type strain CBS 6936.</title>
        <authorList>
            <person name="Durrens P."/>
            <person name="Klopp C."/>
            <person name="Biteau N."/>
            <person name="Fitton-Ouhabi V."/>
            <person name="Dementhon K."/>
            <person name="Accoceberry I."/>
            <person name="Sherman D.J."/>
            <person name="Noel T."/>
        </authorList>
    </citation>
    <scope>NUCLEOTIDE SEQUENCE [LARGE SCALE GENOMIC DNA]</scope>
    <source>
        <strain evidence="8 9">CBS 6936</strain>
    </source>
</reference>
<protein>
    <recommendedName>
        <fullName evidence="7">Dolichol phosphate-mannose biosynthesis regulatory protein</fullName>
    </recommendedName>
</protein>
<keyword evidence="5 7" id="KW-1133">Transmembrane helix</keyword>
<comment type="function">
    <text evidence="7">Regulatory subunit of the dolichol-phosphate mannose (DPM) synthase complex; essential for the ER localization.</text>
</comment>
<name>A0AA91Q202_CLALS</name>
<dbReference type="PANTHER" id="PTHR15039:SF11">
    <property type="entry name" value="DOLICHOL PHOSPHATE-MANNOSE BIOSYNTHESIS REGULATORY PROTEIN"/>
    <property type="match status" value="1"/>
</dbReference>
<keyword evidence="8" id="KW-0689">Ribosomal protein</keyword>
<evidence type="ECO:0000256" key="2">
    <source>
        <dbReference type="ARBA" id="ARBA00005478"/>
    </source>
</evidence>
<dbReference type="InterPro" id="IPR009914">
    <property type="entry name" value="DPM2"/>
</dbReference>
<keyword evidence="3 7" id="KW-0812">Transmembrane</keyword>
<dbReference type="PANTHER" id="PTHR15039">
    <property type="entry name" value="DOLICHOL PHOSPHATE-MANNOSE BIOSYNTHESIS REGULATORY PROTEIN"/>
    <property type="match status" value="1"/>
</dbReference>
<organism evidence="8 9">
    <name type="scientific">Clavispora lusitaniae</name>
    <name type="common">Candida lusitaniae</name>
    <dbReference type="NCBI Taxonomy" id="36911"/>
    <lineage>
        <taxon>Eukaryota</taxon>
        <taxon>Fungi</taxon>
        <taxon>Dikarya</taxon>
        <taxon>Ascomycota</taxon>
        <taxon>Saccharomycotina</taxon>
        <taxon>Pichiomycetes</taxon>
        <taxon>Metschnikowiaceae</taxon>
        <taxon>Clavispora</taxon>
    </lineage>
</organism>
<dbReference type="Pfam" id="PF07297">
    <property type="entry name" value="DPM2"/>
    <property type="match status" value="1"/>
</dbReference>